<keyword evidence="2" id="KW-1185">Reference proteome</keyword>
<organism evidence="1 2">
    <name type="scientific">Microbacterium bovistercoris</name>
    <dbReference type="NCBI Taxonomy" id="2293570"/>
    <lineage>
        <taxon>Bacteria</taxon>
        <taxon>Bacillati</taxon>
        <taxon>Actinomycetota</taxon>
        <taxon>Actinomycetes</taxon>
        <taxon>Micrococcales</taxon>
        <taxon>Microbacteriaceae</taxon>
        <taxon>Microbacterium</taxon>
    </lineage>
</organism>
<dbReference type="OrthoDB" id="3253436at2"/>
<name>A0A371NSP4_9MICO</name>
<accession>A0A371NSP4</accession>
<dbReference type="Proteomes" id="UP000262172">
    <property type="component" value="Unassembled WGS sequence"/>
</dbReference>
<evidence type="ECO:0000313" key="2">
    <source>
        <dbReference type="Proteomes" id="UP000262172"/>
    </source>
</evidence>
<dbReference type="RefSeq" id="WP_116242715.1">
    <property type="nucleotide sequence ID" value="NZ_QUAB01000045.1"/>
</dbReference>
<proteinExistence type="predicted"/>
<comment type="caution">
    <text evidence="1">The sequence shown here is derived from an EMBL/GenBank/DDBJ whole genome shotgun (WGS) entry which is preliminary data.</text>
</comment>
<dbReference type="Pfam" id="PF03013">
    <property type="entry name" value="Pyr_excise"/>
    <property type="match status" value="1"/>
</dbReference>
<gene>
    <name evidence="1" type="ORF">DY023_12750</name>
</gene>
<evidence type="ECO:0000313" key="1">
    <source>
        <dbReference type="EMBL" id="REJ04777.1"/>
    </source>
</evidence>
<dbReference type="InterPro" id="IPR004260">
    <property type="entry name" value="Pyr-dimer_DNA_glycosylase"/>
</dbReference>
<dbReference type="EMBL" id="QUAB01000045">
    <property type="protein sequence ID" value="REJ04777.1"/>
    <property type="molecule type" value="Genomic_DNA"/>
</dbReference>
<protein>
    <submittedName>
        <fullName evidence="1">Pyrimidine dimer DNA glycosylase</fullName>
    </submittedName>
</protein>
<sequence>MRLWSPHPRYLDRQALVACWREALLAQAVLAGRTVGYRNHPQLVRFRTRPDPLTAVGMFLTGVADEADARGYRFDRARIDVPGRPDGSIDVTSGQLDAEWRHLMAKLEKRTPEQHARLEDVRTPDPHPLFVVVPGGIVDWERAR</sequence>
<dbReference type="AlphaFoldDB" id="A0A371NSP4"/>
<reference evidence="1 2" key="1">
    <citation type="submission" date="2018-08" db="EMBL/GenBank/DDBJ databases">
        <title>Isolation, diversity and antifungal activity of Actinobacteria from cow dung.</title>
        <authorList>
            <person name="Ling L."/>
        </authorList>
    </citation>
    <scope>NUCLEOTIDE SEQUENCE [LARGE SCALE GENOMIC DNA]</scope>
    <source>
        <strain evidence="1 2">NEAU-LLE</strain>
    </source>
</reference>